<dbReference type="PIRSF" id="PIRSF000193">
    <property type="entry name" value="Pyrrol-5-carb_rd"/>
    <property type="match status" value="1"/>
</dbReference>
<keyword evidence="10" id="KW-1185">Reference proteome</keyword>
<feature type="domain" description="Pyrroline-5-carboxylate reductase catalytic N-terminal" evidence="7">
    <location>
        <begin position="2"/>
        <end position="90"/>
    </location>
</feature>
<dbReference type="STRING" id="1298851.TST_0150"/>
<evidence type="ECO:0000256" key="2">
    <source>
        <dbReference type="ARBA" id="ARBA00022857"/>
    </source>
</evidence>
<comment type="pathway">
    <text evidence="4">Amino-acid biosynthesis; L-proline biosynthesis; L-proline from L-glutamate 5-semialdehyde: step 1/1.</text>
</comment>
<comment type="subcellular location">
    <subcellularLocation>
        <location evidence="4">Cytoplasm</location>
    </subcellularLocation>
</comment>
<dbReference type="EC" id="1.5.1.2" evidence="4 5"/>
<accession>A0A0S3QRI7</accession>
<evidence type="ECO:0000313" key="10">
    <source>
        <dbReference type="Proteomes" id="UP000063234"/>
    </source>
</evidence>
<dbReference type="FunFam" id="1.10.3730.10:FF:000001">
    <property type="entry name" value="Pyrroline-5-carboxylate reductase"/>
    <property type="match status" value="1"/>
</dbReference>
<dbReference type="PANTHER" id="PTHR11645:SF0">
    <property type="entry name" value="PYRROLINE-5-CARBOXYLATE REDUCTASE 3"/>
    <property type="match status" value="1"/>
</dbReference>
<keyword evidence="3 4" id="KW-0560">Oxidoreductase</keyword>
<dbReference type="PATRIC" id="fig|1298851.3.peg.153"/>
<dbReference type="InterPro" id="IPR000304">
    <property type="entry name" value="Pyrroline-COOH_reductase"/>
</dbReference>
<reference evidence="10" key="1">
    <citation type="journal article" date="2018" name="Science">
        <title>A primordial and reversible TCA cycle in a facultatively chemolithoautotrophic thermophile.</title>
        <authorList>
            <person name="Nunoura T."/>
            <person name="Chikaraishi Y."/>
            <person name="Izaki R."/>
            <person name="Suwa T."/>
            <person name="Sato T."/>
            <person name="Harada T."/>
            <person name="Mori K."/>
            <person name="Kato Y."/>
            <person name="Miyazaki M."/>
            <person name="Shimamura S."/>
            <person name="Yanagawa K."/>
            <person name="Shuto A."/>
            <person name="Ohkouchi N."/>
            <person name="Fujita N."/>
            <person name="Takaki Y."/>
            <person name="Atomi H."/>
            <person name="Takai K."/>
        </authorList>
    </citation>
    <scope>NUCLEOTIDE SEQUENCE [LARGE SCALE GENOMIC DNA]</scope>
    <source>
        <strain evidence="10">DSM 17441 / JCM 13301 / NBRC 103674 / ABI70S6</strain>
    </source>
</reference>
<dbReference type="InterPro" id="IPR008927">
    <property type="entry name" value="6-PGluconate_DH-like_C_sf"/>
</dbReference>
<dbReference type="PANTHER" id="PTHR11645">
    <property type="entry name" value="PYRROLINE-5-CARBOXYLATE REDUCTASE"/>
    <property type="match status" value="1"/>
</dbReference>
<evidence type="ECO:0000256" key="1">
    <source>
        <dbReference type="ARBA" id="ARBA00005525"/>
    </source>
</evidence>
<dbReference type="Pfam" id="PF14748">
    <property type="entry name" value="P5CR_dimer"/>
    <property type="match status" value="1"/>
</dbReference>
<dbReference type="OrthoDB" id="9805754at2"/>
<keyword evidence="4" id="KW-0963">Cytoplasm</keyword>
<comment type="similarity">
    <text evidence="1 4">Belongs to the pyrroline-5-carboxylate reductase family.</text>
</comment>
<dbReference type="SUPFAM" id="SSF48179">
    <property type="entry name" value="6-phosphogluconate dehydrogenase C-terminal domain-like"/>
    <property type="match status" value="1"/>
</dbReference>
<dbReference type="Gene3D" id="3.40.50.720">
    <property type="entry name" value="NAD(P)-binding Rossmann-like Domain"/>
    <property type="match status" value="1"/>
</dbReference>
<comment type="catalytic activity">
    <reaction evidence="4">
        <text>L-proline + NADP(+) = (S)-1-pyrroline-5-carboxylate + NADPH + 2 H(+)</text>
        <dbReference type="Rhea" id="RHEA:14109"/>
        <dbReference type="ChEBI" id="CHEBI:15378"/>
        <dbReference type="ChEBI" id="CHEBI:17388"/>
        <dbReference type="ChEBI" id="CHEBI:57783"/>
        <dbReference type="ChEBI" id="CHEBI:58349"/>
        <dbReference type="ChEBI" id="CHEBI:60039"/>
        <dbReference type="EC" id="1.5.1.2"/>
    </reaction>
</comment>
<dbReference type="EMBL" id="AP013035">
    <property type="protein sequence ID" value="BAT70960.1"/>
    <property type="molecule type" value="Genomic_DNA"/>
</dbReference>
<dbReference type="Pfam" id="PF03807">
    <property type="entry name" value="F420_oxidored"/>
    <property type="match status" value="1"/>
</dbReference>
<dbReference type="InterPro" id="IPR028939">
    <property type="entry name" value="P5C_Rdtase_cat_N"/>
</dbReference>
<dbReference type="AlphaFoldDB" id="A0A0S3QRI7"/>
<dbReference type="Gene3D" id="1.10.3730.10">
    <property type="entry name" value="ProC C-terminal domain-like"/>
    <property type="match status" value="1"/>
</dbReference>
<comment type="function">
    <text evidence="4">Catalyzes the reduction of 1-pyrroline-5-carboxylate (PCA) to L-proline.</text>
</comment>
<organism evidence="9 10">
    <name type="scientific">Thermosulfidibacter takaii (strain DSM 17441 / JCM 13301 / NBRC 103674 / ABI70S6)</name>
    <dbReference type="NCBI Taxonomy" id="1298851"/>
    <lineage>
        <taxon>Bacteria</taxon>
        <taxon>Pseudomonadati</taxon>
        <taxon>Thermosulfidibacterota</taxon>
        <taxon>Thermosulfidibacteria</taxon>
        <taxon>Thermosulfidibacterales</taxon>
        <taxon>Thermosulfidibacteraceae</taxon>
    </lineage>
</organism>
<comment type="catalytic activity">
    <reaction evidence="4">
        <text>L-proline + NAD(+) = (S)-1-pyrroline-5-carboxylate + NADH + 2 H(+)</text>
        <dbReference type="Rhea" id="RHEA:14105"/>
        <dbReference type="ChEBI" id="CHEBI:15378"/>
        <dbReference type="ChEBI" id="CHEBI:17388"/>
        <dbReference type="ChEBI" id="CHEBI:57540"/>
        <dbReference type="ChEBI" id="CHEBI:57945"/>
        <dbReference type="ChEBI" id="CHEBI:60039"/>
        <dbReference type="EC" id="1.5.1.2"/>
    </reaction>
</comment>
<dbReference type="GO" id="GO:0004735">
    <property type="term" value="F:pyrroline-5-carboxylate reductase activity"/>
    <property type="evidence" value="ECO:0007669"/>
    <property type="project" value="UniProtKB-UniRule"/>
</dbReference>
<sequence>MIGIVGFGKMGEAIAKGLKNKGLVVGTYDVDPKRMEIAKKNGLEVFDSNKDLVENSEVVFLAVKPQIFSMVCHELKGSFNDQLVVSIMAGISSEKILDGLDLDRVVRVMPNTPALVGEGALAVSYCGKFTEKEKRQIQELLSVMGDVVEVGEYLMNAVTALSGSGPAYVFLFLEALEDAGVNLGIPRDMARRLAFQTIKGSVKLFEQYESNLPRDYVNMVTSPGGTTIAALKVLEKKGFKGIIINAIEEAKKRADELG</sequence>
<dbReference type="NCBIfam" id="TIGR00112">
    <property type="entry name" value="proC"/>
    <property type="match status" value="1"/>
</dbReference>
<evidence type="ECO:0000256" key="4">
    <source>
        <dbReference type="HAMAP-Rule" id="MF_01925"/>
    </source>
</evidence>
<dbReference type="InterPro" id="IPR036291">
    <property type="entry name" value="NAD(P)-bd_dom_sf"/>
</dbReference>
<evidence type="ECO:0000256" key="3">
    <source>
        <dbReference type="ARBA" id="ARBA00023002"/>
    </source>
</evidence>
<evidence type="ECO:0000256" key="5">
    <source>
        <dbReference type="NCBIfam" id="TIGR00112"/>
    </source>
</evidence>
<dbReference type="GO" id="GO:0055129">
    <property type="term" value="P:L-proline biosynthetic process"/>
    <property type="evidence" value="ECO:0007669"/>
    <property type="project" value="UniProtKB-UniRule"/>
</dbReference>
<gene>
    <name evidence="4" type="primary">proC</name>
    <name evidence="9" type="ORF">TST_0150</name>
</gene>
<keyword evidence="2 4" id="KW-0521">NADP</keyword>
<evidence type="ECO:0000259" key="8">
    <source>
        <dbReference type="Pfam" id="PF14748"/>
    </source>
</evidence>
<name>A0A0S3QRI7_THET7</name>
<dbReference type="Proteomes" id="UP000063234">
    <property type="component" value="Chromosome"/>
</dbReference>
<evidence type="ECO:0000259" key="7">
    <source>
        <dbReference type="Pfam" id="PF03807"/>
    </source>
</evidence>
<feature type="binding site" evidence="6">
    <location>
        <begin position="62"/>
        <end position="65"/>
    </location>
    <ligand>
        <name>NADP(+)</name>
        <dbReference type="ChEBI" id="CHEBI:58349"/>
    </ligand>
</feature>
<dbReference type="GO" id="GO:0005737">
    <property type="term" value="C:cytoplasm"/>
    <property type="evidence" value="ECO:0007669"/>
    <property type="project" value="UniProtKB-SubCell"/>
</dbReference>
<keyword evidence="4" id="KW-0028">Amino-acid biosynthesis</keyword>
<evidence type="ECO:0000256" key="6">
    <source>
        <dbReference type="PIRSR" id="PIRSR000193-1"/>
    </source>
</evidence>
<dbReference type="KEGG" id="ttk:TST_0150"/>
<keyword evidence="4" id="KW-0641">Proline biosynthesis</keyword>
<feature type="domain" description="Pyrroline-5-carboxylate reductase dimerisation" evidence="8">
    <location>
        <begin position="152"/>
        <end position="257"/>
    </location>
</feature>
<dbReference type="HAMAP" id="MF_01925">
    <property type="entry name" value="P5C_reductase"/>
    <property type="match status" value="1"/>
</dbReference>
<dbReference type="InterPro" id="IPR029036">
    <property type="entry name" value="P5CR_dimer"/>
</dbReference>
<proteinExistence type="inferred from homology"/>
<dbReference type="UniPathway" id="UPA00098">
    <property type="reaction ID" value="UER00361"/>
</dbReference>
<feature type="binding site" evidence="6">
    <location>
        <position position="49"/>
    </location>
    <ligand>
        <name>NADPH</name>
        <dbReference type="ChEBI" id="CHEBI:57783"/>
    </ligand>
</feature>
<evidence type="ECO:0000313" key="9">
    <source>
        <dbReference type="EMBL" id="BAT70960.1"/>
    </source>
</evidence>
<protein>
    <recommendedName>
        <fullName evidence="4 5">Pyrroline-5-carboxylate reductase</fullName>
        <shortName evidence="4">P5C reductase</shortName>
        <shortName evidence="4">P5CR</shortName>
        <ecNumber evidence="4 5">1.5.1.2</ecNumber>
    </recommendedName>
    <alternativeName>
        <fullName evidence="4">PCA reductase</fullName>
    </alternativeName>
</protein>
<dbReference type="SUPFAM" id="SSF51735">
    <property type="entry name" value="NAD(P)-binding Rossmann-fold domains"/>
    <property type="match status" value="1"/>
</dbReference>